<accession>A0A0C2FHI2</accession>
<evidence type="ECO:0000256" key="2">
    <source>
        <dbReference type="SAM" id="Phobius"/>
    </source>
</evidence>
<dbReference type="EMBL" id="KN778314">
    <property type="protein sequence ID" value="KIH44361.1"/>
    <property type="molecule type" value="Genomic_DNA"/>
</dbReference>
<feature type="domain" description="Neurotransmitter-gated ion-channel transmembrane" evidence="3">
    <location>
        <begin position="8"/>
        <end position="56"/>
    </location>
</feature>
<dbReference type="OrthoDB" id="442503at2759"/>
<keyword evidence="2" id="KW-0472">Membrane</keyword>
<keyword evidence="5" id="KW-1185">Reference proteome</keyword>
<dbReference type="AlphaFoldDB" id="A0A0C2FHI2"/>
<dbReference type="Proteomes" id="UP000054047">
    <property type="component" value="Unassembled WGS sequence"/>
</dbReference>
<name>A0A0C2FHI2_9BILA</name>
<dbReference type="InterPro" id="IPR038050">
    <property type="entry name" value="Neuro_actylchol_rec"/>
</dbReference>
<feature type="transmembrane region" description="Helical" evidence="2">
    <location>
        <begin position="42"/>
        <end position="59"/>
    </location>
</feature>
<feature type="region of interest" description="Disordered" evidence="1">
    <location>
        <begin position="1"/>
        <end position="27"/>
    </location>
</feature>
<dbReference type="GO" id="GO:0006811">
    <property type="term" value="P:monoatomic ion transport"/>
    <property type="evidence" value="ECO:0007669"/>
    <property type="project" value="InterPro"/>
</dbReference>
<reference evidence="4 5" key="1">
    <citation type="submission" date="2013-12" db="EMBL/GenBank/DDBJ databases">
        <title>Draft genome of the parsitic nematode Ancylostoma duodenale.</title>
        <authorList>
            <person name="Mitreva M."/>
        </authorList>
    </citation>
    <scope>NUCLEOTIDE SEQUENCE [LARGE SCALE GENOMIC DNA]</scope>
    <source>
        <strain evidence="4 5">Zhejiang</strain>
    </source>
</reference>
<dbReference type="Pfam" id="PF02932">
    <property type="entry name" value="Neur_chan_memb"/>
    <property type="match status" value="1"/>
</dbReference>
<dbReference type="InterPro" id="IPR006029">
    <property type="entry name" value="Neurotrans-gated_channel_TM"/>
</dbReference>
<sequence length="64" mass="7763">DDKPKEREKSTEKWKSTIKQMQKSKKDAARGRAKMIDQMSRWVFPLSFIAFNAIYWSYYLHFKS</sequence>
<keyword evidence="2" id="KW-1133">Transmembrane helix</keyword>
<protein>
    <recommendedName>
        <fullName evidence="3">Neurotransmitter-gated ion-channel transmembrane domain-containing protein</fullName>
    </recommendedName>
</protein>
<feature type="non-terminal residue" evidence="4">
    <location>
        <position position="1"/>
    </location>
</feature>
<organism evidence="4 5">
    <name type="scientific">Ancylostoma duodenale</name>
    <dbReference type="NCBI Taxonomy" id="51022"/>
    <lineage>
        <taxon>Eukaryota</taxon>
        <taxon>Metazoa</taxon>
        <taxon>Ecdysozoa</taxon>
        <taxon>Nematoda</taxon>
        <taxon>Chromadorea</taxon>
        <taxon>Rhabditida</taxon>
        <taxon>Rhabditina</taxon>
        <taxon>Rhabditomorpha</taxon>
        <taxon>Strongyloidea</taxon>
        <taxon>Ancylostomatidae</taxon>
        <taxon>Ancylostomatinae</taxon>
        <taxon>Ancylostoma</taxon>
    </lineage>
</organism>
<evidence type="ECO:0000259" key="3">
    <source>
        <dbReference type="Pfam" id="PF02932"/>
    </source>
</evidence>
<dbReference type="InterPro" id="IPR036719">
    <property type="entry name" value="Neuro-gated_channel_TM_sf"/>
</dbReference>
<evidence type="ECO:0000256" key="1">
    <source>
        <dbReference type="SAM" id="MobiDB-lite"/>
    </source>
</evidence>
<evidence type="ECO:0000313" key="4">
    <source>
        <dbReference type="EMBL" id="KIH44361.1"/>
    </source>
</evidence>
<dbReference type="GO" id="GO:0016020">
    <property type="term" value="C:membrane"/>
    <property type="evidence" value="ECO:0007669"/>
    <property type="project" value="InterPro"/>
</dbReference>
<keyword evidence="2" id="KW-0812">Transmembrane</keyword>
<dbReference type="Gene3D" id="1.20.58.390">
    <property type="entry name" value="Neurotransmitter-gated ion-channel transmembrane domain"/>
    <property type="match status" value="1"/>
</dbReference>
<feature type="compositionally biased region" description="Basic and acidic residues" evidence="1">
    <location>
        <begin position="1"/>
        <end position="15"/>
    </location>
</feature>
<gene>
    <name evidence="4" type="ORF">ANCDUO_25614</name>
</gene>
<evidence type="ECO:0000313" key="5">
    <source>
        <dbReference type="Proteomes" id="UP000054047"/>
    </source>
</evidence>
<proteinExistence type="predicted"/>
<dbReference type="SUPFAM" id="SSF90112">
    <property type="entry name" value="Neurotransmitter-gated ion-channel transmembrane pore"/>
    <property type="match status" value="1"/>
</dbReference>